<evidence type="ECO:0000256" key="13">
    <source>
        <dbReference type="ARBA" id="ARBA00038302"/>
    </source>
</evidence>
<dbReference type="PANTHER" id="PTHR42735:SF9">
    <property type="entry name" value="SPHINGOSINE-1-PHOSPHATE LYASE"/>
    <property type="match status" value="1"/>
</dbReference>
<evidence type="ECO:0000256" key="8">
    <source>
        <dbReference type="ARBA" id="ARBA00022919"/>
    </source>
</evidence>
<dbReference type="AlphaFoldDB" id="A0AA35QSX1"/>
<dbReference type="InterPro" id="IPR015424">
    <property type="entry name" value="PyrdxlP-dep_Trfase"/>
</dbReference>
<comment type="cofactor">
    <cofactor evidence="1 16 17">
        <name>pyridoxal 5'-phosphate</name>
        <dbReference type="ChEBI" id="CHEBI:597326"/>
    </cofactor>
</comment>
<dbReference type="GO" id="GO:0019752">
    <property type="term" value="P:carboxylic acid metabolic process"/>
    <property type="evidence" value="ECO:0007669"/>
    <property type="project" value="InterPro"/>
</dbReference>
<protein>
    <recommendedName>
        <fullName evidence="14">sphinganine-1-phosphate aldolase</fullName>
        <ecNumber evidence="14">4.1.2.27</ecNumber>
    </recommendedName>
    <alternativeName>
        <fullName evidence="15">Sphingosine-1-phosphate aldolase</fullName>
    </alternativeName>
</protein>
<sequence length="300" mass="32735">VTGEGQEGEGEEGRGEEGEGESPDKKEINNKLKAALVRMFYHAFLHENALNPMVFPSLARFETETVAMAAGMLHGNERVVGSVTSGGTESILMAVKTYRDRARDLWPHITQPEMVAPQTIHPAFEKAASYFNVTVVHVPLNPDLTPNMAAYEKAISTNTILLLCSAPEYCYGMVDPVPTISGLAIRHNLPLHVDACFGGFMLPWVEKLGYSLPEFDFRLPGVTSMSADIHKYGLGIKGASVVLYRDETLRRYQIFAYAEWPGGLFGSPSMAGSRPGGIIAASWAILQAMGVTATQRWRGS</sequence>
<feature type="compositionally biased region" description="Acidic residues" evidence="18">
    <location>
        <begin position="1"/>
        <end position="10"/>
    </location>
</feature>
<dbReference type="Pfam" id="PF00282">
    <property type="entry name" value="Pyridoxal_deC"/>
    <property type="match status" value="1"/>
</dbReference>
<dbReference type="GO" id="GO:0030170">
    <property type="term" value="F:pyridoxal phosphate binding"/>
    <property type="evidence" value="ECO:0007669"/>
    <property type="project" value="InterPro"/>
</dbReference>
<organism evidence="19 20">
    <name type="scientific">Geodia barretti</name>
    <name type="common">Barrett's horny sponge</name>
    <dbReference type="NCBI Taxonomy" id="519541"/>
    <lineage>
        <taxon>Eukaryota</taxon>
        <taxon>Metazoa</taxon>
        <taxon>Porifera</taxon>
        <taxon>Demospongiae</taxon>
        <taxon>Heteroscleromorpha</taxon>
        <taxon>Tetractinellida</taxon>
        <taxon>Astrophorina</taxon>
        <taxon>Geodiidae</taxon>
        <taxon>Geodia</taxon>
    </lineage>
</organism>
<feature type="compositionally biased region" description="Basic and acidic residues" evidence="18">
    <location>
        <begin position="11"/>
        <end position="26"/>
    </location>
</feature>
<evidence type="ECO:0000256" key="2">
    <source>
        <dbReference type="ARBA" id="ARBA00004389"/>
    </source>
</evidence>
<feature type="modified residue" description="N6-(pyridoxal phosphate)lysine" evidence="16">
    <location>
        <position position="231"/>
    </location>
</feature>
<evidence type="ECO:0000256" key="17">
    <source>
        <dbReference type="RuleBase" id="RU000382"/>
    </source>
</evidence>
<evidence type="ECO:0000256" key="10">
    <source>
        <dbReference type="ARBA" id="ARBA00023098"/>
    </source>
</evidence>
<keyword evidence="20" id="KW-1185">Reference proteome</keyword>
<dbReference type="GO" id="GO:0008117">
    <property type="term" value="F:sphinganine-1-phosphate aldolase activity"/>
    <property type="evidence" value="ECO:0007669"/>
    <property type="project" value="UniProtKB-EC"/>
</dbReference>
<evidence type="ECO:0000313" key="20">
    <source>
        <dbReference type="Proteomes" id="UP001174909"/>
    </source>
</evidence>
<comment type="similarity">
    <text evidence="13">Belongs to the group II decarboxylase family. Sphingosine-1-phosphate lyase subfamily.</text>
</comment>
<evidence type="ECO:0000256" key="15">
    <source>
        <dbReference type="ARBA" id="ARBA00042568"/>
    </source>
</evidence>
<evidence type="ECO:0000256" key="1">
    <source>
        <dbReference type="ARBA" id="ARBA00001933"/>
    </source>
</evidence>
<evidence type="ECO:0000256" key="14">
    <source>
        <dbReference type="ARBA" id="ARBA00038965"/>
    </source>
</evidence>
<evidence type="ECO:0000256" key="18">
    <source>
        <dbReference type="SAM" id="MobiDB-lite"/>
    </source>
</evidence>
<keyword evidence="8" id="KW-0746">Sphingolipid metabolism</keyword>
<keyword evidence="9" id="KW-1133">Transmembrane helix</keyword>
<gene>
    <name evidence="19" type="ORF">GBAR_LOCUS548</name>
</gene>
<keyword evidence="5" id="KW-0812">Transmembrane</keyword>
<dbReference type="SUPFAM" id="SSF53383">
    <property type="entry name" value="PLP-dependent transferases"/>
    <property type="match status" value="1"/>
</dbReference>
<name>A0AA35QSX1_GEOBA</name>
<dbReference type="GO" id="GO:0006665">
    <property type="term" value="P:sphingolipid metabolic process"/>
    <property type="evidence" value="ECO:0007669"/>
    <property type="project" value="UniProtKB-KW"/>
</dbReference>
<evidence type="ECO:0000256" key="11">
    <source>
        <dbReference type="ARBA" id="ARBA00023136"/>
    </source>
</evidence>
<keyword evidence="11" id="KW-0472">Membrane</keyword>
<keyword evidence="10" id="KW-0443">Lipid metabolism</keyword>
<comment type="subcellular location">
    <subcellularLocation>
        <location evidence="2">Endoplasmic reticulum membrane</location>
        <topology evidence="2">Single-pass membrane protein</topology>
    </subcellularLocation>
</comment>
<comment type="pathway">
    <text evidence="4">Sphingolipid metabolism.</text>
</comment>
<evidence type="ECO:0000256" key="3">
    <source>
        <dbReference type="ARBA" id="ARBA00004760"/>
    </source>
</evidence>
<keyword evidence="7 16" id="KW-0663">Pyridoxal phosphate</keyword>
<evidence type="ECO:0000313" key="19">
    <source>
        <dbReference type="EMBL" id="CAI7990794.1"/>
    </source>
</evidence>
<dbReference type="PANTHER" id="PTHR42735">
    <property type="match status" value="1"/>
</dbReference>
<comment type="pathway">
    <text evidence="3">Lipid metabolism; sphingolipid metabolism.</text>
</comment>
<dbReference type="GO" id="GO:0005789">
    <property type="term" value="C:endoplasmic reticulum membrane"/>
    <property type="evidence" value="ECO:0007669"/>
    <property type="project" value="UniProtKB-SubCell"/>
</dbReference>
<evidence type="ECO:0000256" key="5">
    <source>
        <dbReference type="ARBA" id="ARBA00022692"/>
    </source>
</evidence>
<evidence type="ECO:0000256" key="7">
    <source>
        <dbReference type="ARBA" id="ARBA00022898"/>
    </source>
</evidence>
<dbReference type="InterPro" id="IPR015421">
    <property type="entry name" value="PyrdxlP-dep_Trfase_major"/>
</dbReference>
<dbReference type="EC" id="4.1.2.27" evidence="14"/>
<dbReference type="FunFam" id="3.40.640.10:FF:000020">
    <property type="entry name" value="sphingosine-1-phosphate lyase 1"/>
    <property type="match status" value="1"/>
</dbReference>
<feature type="non-terminal residue" evidence="19">
    <location>
        <position position="1"/>
    </location>
</feature>
<dbReference type="InterPro" id="IPR050477">
    <property type="entry name" value="GrpII_AminoAcid_Decarb"/>
</dbReference>
<dbReference type="Proteomes" id="UP001174909">
    <property type="component" value="Unassembled WGS sequence"/>
</dbReference>
<comment type="caution">
    <text evidence="19">The sequence shown here is derived from an EMBL/GenBank/DDBJ whole genome shotgun (WGS) entry which is preliminary data.</text>
</comment>
<keyword evidence="12 17" id="KW-0456">Lyase</keyword>
<evidence type="ECO:0000256" key="12">
    <source>
        <dbReference type="ARBA" id="ARBA00023239"/>
    </source>
</evidence>
<evidence type="ECO:0000256" key="6">
    <source>
        <dbReference type="ARBA" id="ARBA00022824"/>
    </source>
</evidence>
<evidence type="ECO:0000256" key="16">
    <source>
        <dbReference type="PIRSR" id="PIRSR602129-50"/>
    </source>
</evidence>
<keyword evidence="6" id="KW-0256">Endoplasmic reticulum</keyword>
<dbReference type="EMBL" id="CASHTH010000083">
    <property type="protein sequence ID" value="CAI7990794.1"/>
    <property type="molecule type" value="Genomic_DNA"/>
</dbReference>
<evidence type="ECO:0000256" key="4">
    <source>
        <dbReference type="ARBA" id="ARBA00004991"/>
    </source>
</evidence>
<reference evidence="19" key="1">
    <citation type="submission" date="2023-03" db="EMBL/GenBank/DDBJ databases">
        <authorList>
            <person name="Steffen K."/>
            <person name="Cardenas P."/>
        </authorList>
    </citation>
    <scope>NUCLEOTIDE SEQUENCE</scope>
</reference>
<proteinExistence type="inferred from homology"/>
<dbReference type="InterPro" id="IPR002129">
    <property type="entry name" value="PyrdxlP-dep_de-COase"/>
</dbReference>
<feature type="region of interest" description="Disordered" evidence="18">
    <location>
        <begin position="1"/>
        <end position="26"/>
    </location>
</feature>
<accession>A0AA35QSX1</accession>
<evidence type="ECO:0000256" key="9">
    <source>
        <dbReference type="ARBA" id="ARBA00022989"/>
    </source>
</evidence>
<dbReference type="Gene3D" id="3.40.640.10">
    <property type="entry name" value="Type I PLP-dependent aspartate aminotransferase-like (Major domain)"/>
    <property type="match status" value="1"/>
</dbReference>